<keyword evidence="1" id="KW-0812">Transmembrane</keyword>
<evidence type="ECO:0000256" key="1">
    <source>
        <dbReference type="SAM" id="Phobius"/>
    </source>
</evidence>
<evidence type="ECO:0000313" key="2">
    <source>
        <dbReference type="EMBL" id="CAD7427454.1"/>
    </source>
</evidence>
<sequence length="114" mass="12705">MSESRFTVDEPLVYKAPSSDRSYVRLNHALFALAACLSVILPLIALLMLQVLALREEVAVMRSTVNNLSEQRNLIQDLVAFEDETTHKRSVCKTPPDVLADGPLYHSHNAAKTQ</sequence>
<accession>A0A7R9E714</accession>
<feature type="transmembrane region" description="Helical" evidence="1">
    <location>
        <begin position="29"/>
        <end position="54"/>
    </location>
</feature>
<organism evidence="2">
    <name type="scientific">Timema monikensis</name>
    <dbReference type="NCBI Taxonomy" id="170555"/>
    <lineage>
        <taxon>Eukaryota</taxon>
        <taxon>Metazoa</taxon>
        <taxon>Ecdysozoa</taxon>
        <taxon>Arthropoda</taxon>
        <taxon>Hexapoda</taxon>
        <taxon>Insecta</taxon>
        <taxon>Pterygota</taxon>
        <taxon>Neoptera</taxon>
        <taxon>Polyneoptera</taxon>
        <taxon>Phasmatodea</taxon>
        <taxon>Timematodea</taxon>
        <taxon>Timematoidea</taxon>
        <taxon>Timematidae</taxon>
        <taxon>Timema</taxon>
    </lineage>
</organism>
<proteinExistence type="predicted"/>
<reference evidence="2" key="1">
    <citation type="submission" date="2020-11" db="EMBL/GenBank/DDBJ databases">
        <authorList>
            <person name="Tran Van P."/>
        </authorList>
    </citation>
    <scope>NUCLEOTIDE SEQUENCE</scope>
</reference>
<name>A0A7R9E714_9NEOP</name>
<keyword evidence="1" id="KW-0472">Membrane</keyword>
<dbReference type="AlphaFoldDB" id="A0A7R9E714"/>
<keyword evidence="1" id="KW-1133">Transmembrane helix</keyword>
<gene>
    <name evidence="2" type="ORF">TMSB3V08_LOCUS4294</name>
</gene>
<dbReference type="EMBL" id="OB793461">
    <property type="protein sequence ID" value="CAD7427454.1"/>
    <property type="molecule type" value="Genomic_DNA"/>
</dbReference>
<protein>
    <submittedName>
        <fullName evidence="2">Uncharacterized protein</fullName>
    </submittedName>
</protein>